<dbReference type="RefSeq" id="WP_187563999.1">
    <property type="nucleotide sequence ID" value="NZ_JACGWS010000015.1"/>
</dbReference>
<reference evidence="1 2" key="1">
    <citation type="submission" date="2020-07" db="EMBL/GenBank/DDBJ databases">
        <title>Description of Kordia aestuariivivens sp. nov., isolated from a tidal flat.</title>
        <authorList>
            <person name="Park S."/>
            <person name="Yoon J.-H."/>
        </authorList>
    </citation>
    <scope>NUCLEOTIDE SEQUENCE [LARGE SCALE GENOMIC DNA]</scope>
    <source>
        <strain evidence="1 2">YSTF-M3</strain>
    </source>
</reference>
<sequence>MKTNDLKKLQSLVKKFENEVLFNEESNDTILGVFIDKKEQKNRIIILTNEDSDEIHTNKTAEAHFGNTDYKIVKQKGIPKSTSTLLTGGGIRSKRLRQWGTMGGFFTKKGSNQQYGVSNAHVLAGSKNSRSGDECIYHPNIKAGQLYKWFNLKLPPKKNYIDAAVFKIYPRHKGKWNPVKPHKLIGARLNLRVYKQGNTTGRTSGIVTSYNGAAKVKLNGKFYYFSGIISIKGINEPFNDFGDSGSIVFSQAGNHMVALVFAKSGGYCWALPIKHIQRLIK</sequence>
<keyword evidence="2" id="KW-1185">Reference proteome</keyword>
<proteinExistence type="predicted"/>
<gene>
    <name evidence="1" type="ORF">H2O64_19965</name>
</gene>
<name>A0ABR7QEN3_9FLAO</name>
<evidence type="ECO:0000313" key="2">
    <source>
        <dbReference type="Proteomes" id="UP000619238"/>
    </source>
</evidence>
<dbReference type="Proteomes" id="UP000619238">
    <property type="component" value="Unassembled WGS sequence"/>
</dbReference>
<accession>A0ABR7QEN3</accession>
<dbReference type="EMBL" id="JACGWS010000015">
    <property type="protein sequence ID" value="MBC8756958.1"/>
    <property type="molecule type" value="Genomic_DNA"/>
</dbReference>
<dbReference type="InterPro" id="IPR009003">
    <property type="entry name" value="Peptidase_S1_PA"/>
</dbReference>
<organism evidence="1 2">
    <name type="scientific">Kordia aestuariivivens</name>
    <dbReference type="NCBI Taxonomy" id="2759037"/>
    <lineage>
        <taxon>Bacteria</taxon>
        <taxon>Pseudomonadati</taxon>
        <taxon>Bacteroidota</taxon>
        <taxon>Flavobacteriia</taxon>
        <taxon>Flavobacteriales</taxon>
        <taxon>Flavobacteriaceae</taxon>
        <taxon>Kordia</taxon>
    </lineage>
</organism>
<evidence type="ECO:0000313" key="1">
    <source>
        <dbReference type="EMBL" id="MBC8756958.1"/>
    </source>
</evidence>
<dbReference type="SUPFAM" id="SSF50494">
    <property type="entry name" value="Trypsin-like serine proteases"/>
    <property type="match status" value="1"/>
</dbReference>
<comment type="caution">
    <text evidence="1">The sequence shown here is derived from an EMBL/GenBank/DDBJ whole genome shotgun (WGS) entry which is preliminary data.</text>
</comment>
<protein>
    <submittedName>
        <fullName evidence="1">Uncharacterized protein</fullName>
    </submittedName>
</protein>